<evidence type="ECO:0000256" key="1">
    <source>
        <dbReference type="SAM" id="Phobius"/>
    </source>
</evidence>
<organism evidence="2">
    <name type="scientific">uncultured Caudovirales phage</name>
    <dbReference type="NCBI Taxonomy" id="2100421"/>
    <lineage>
        <taxon>Viruses</taxon>
        <taxon>Duplodnaviria</taxon>
        <taxon>Heunggongvirae</taxon>
        <taxon>Uroviricota</taxon>
        <taxon>Caudoviricetes</taxon>
        <taxon>Peduoviridae</taxon>
        <taxon>Maltschvirus</taxon>
        <taxon>Maltschvirus maltsch</taxon>
    </lineage>
</organism>
<evidence type="ECO:0008006" key="3">
    <source>
        <dbReference type="Google" id="ProtNLM"/>
    </source>
</evidence>
<name>A0A6J5LZ08_9CAUD</name>
<dbReference type="Pfam" id="PF23987">
    <property type="entry name" value="Phage_holin_10"/>
    <property type="match status" value="1"/>
</dbReference>
<keyword evidence="1" id="KW-1133">Transmembrane helix</keyword>
<dbReference type="EMBL" id="LR796344">
    <property type="protein sequence ID" value="CAB4138413.1"/>
    <property type="molecule type" value="Genomic_DNA"/>
</dbReference>
<evidence type="ECO:0000313" key="2">
    <source>
        <dbReference type="EMBL" id="CAB4138413.1"/>
    </source>
</evidence>
<gene>
    <name evidence="2" type="ORF">UFOVP330_40</name>
</gene>
<accession>A0A6J5LZ08</accession>
<keyword evidence="1" id="KW-0472">Membrane</keyword>
<dbReference type="InterPro" id="IPR058159">
    <property type="entry name" value="Phage_holin_10"/>
</dbReference>
<keyword evidence="1" id="KW-0812">Transmembrane</keyword>
<reference evidence="2" key="1">
    <citation type="submission" date="2020-04" db="EMBL/GenBank/DDBJ databases">
        <authorList>
            <person name="Chiriac C."/>
            <person name="Salcher M."/>
            <person name="Ghai R."/>
            <person name="Kavagutti S V."/>
        </authorList>
    </citation>
    <scope>NUCLEOTIDE SEQUENCE</scope>
</reference>
<proteinExistence type="predicted"/>
<sequence>MTGDQIAGVVRAIVAALGGYFVGQGVTDAETVATVGGAAATLAAALWSIYSKRAKE</sequence>
<protein>
    <recommendedName>
        <fullName evidence="3">Holin</fullName>
    </recommendedName>
</protein>
<feature type="transmembrane region" description="Helical" evidence="1">
    <location>
        <begin position="31"/>
        <end position="50"/>
    </location>
</feature>